<dbReference type="Gene3D" id="2.30.29.30">
    <property type="entry name" value="Pleckstrin-homology domain (PH domain)/Phosphotyrosine-binding domain (PTB)"/>
    <property type="match status" value="1"/>
</dbReference>
<dbReference type="AlphaFoldDB" id="D8RE88"/>
<dbReference type="CDD" id="cd13228">
    <property type="entry name" value="PHear_NECAP"/>
    <property type="match status" value="1"/>
</dbReference>
<dbReference type="PANTHER" id="PTHR12847">
    <property type="entry name" value="ATP-BINDING CASSETTE ABC TRANSPORTER-RELATED"/>
    <property type="match status" value="1"/>
</dbReference>
<dbReference type="FunFam" id="2.30.29.30:FF:000150">
    <property type="entry name" value="Adaptin ear-binding coat-associated protein"/>
    <property type="match status" value="1"/>
</dbReference>
<dbReference type="Proteomes" id="UP000001514">
    <property type="component" value="Unassembled WGS sequence"/>
</dbReference>
<dbReference type="GO" id="GO:0030125">
    <property type="term" value="C:clathrin vesicle coat"/>
    <property type="evidence" value="ECO:0000318"/>
    <property type="project" value="GO_Central"/>
</dbReference>
<organism evidence="5">
    <name type="scientific">Selaginella moellendorffii</name>
    <name type="common">Spikemoss</name>
    <dbReference type="NCBI Taxonomy" id="88036"/>
    <lineage>
        <taxon>Eukaryota</taxon>
        <taxon>Viridiplantae</taxon>
        <taxon>Streptophyta</taxon>
        <taxon>Embryophyta</taxon>
        <taxon>Tracheophyta</taxon>
        <taxon>Lycopodiopsida</taxon>
        <taxon>Selaginellales</taxon>
        <taxon>Selaginellaceae</taxon>
        <taxon>Selaginella</taxon>
    </lineage>
</organism>
<dbReference type="GO" id="GO:0016192">
    <property type="term" value="P:vesicle-mediated transport"/>
    <property type="evidence" value="ECO:0000318"/>
    <property type="project" value="GO_Central"/>
</dbReference>
<dbReference type="InParanoid" id="D8RE88"/>
<dbReference type="InterPro" id="IPR011993">
    <property type="entry name" value="PH-like_dom_sf"/>
</dbReference>
<dbReference type="InterPro" id="IPR012466">
    <property type="entry name" value="NECAP_PHear"/>
</dbReference>
<dbReference type="eggNOG" id="KOG2500">
    <property type="taxonomic scope" value="Eukaryota"/>
</dbReference>
<dbReference type="KEGG" id="smo:SELMODRAFT_91405"/>
<evidence type="ECO:0000313" key="4">
    <source>
        <dbReference type="EMBL" id="EFJ29620.1"/>
    </source>
</evidence>
<gene>
    <name evidence="3" type="ORF">SELMODRAFT_124794</name>
    <name evidence="4" type="ORF">SELMODRAFT_91405</name>
</gene>
<dbReference type="GO" id="GO:0006897">
    <property type="term" value="P:endocytosis"/>
    <property type="evidence" value="ECO:0007669"/>
    <property type="project" value="InterPro"/>
</dbReference>
<dbReference type="EMBL" id="GL377577">
    <property type="protein sequence ID" value="EFJ29620.1"/>
    <property type="molecule type" value="Genomic_DNA"/>
</dbReference>
<dbReference type="HOGENOM" id="CLU_069884_1_0_1"/>
<feature type="domain" description="NECAP PHear" evidence="2">
    <location>
        <begin position="14"/>
        <end position="170"/>
    </location>
</feature>
<feature type="compositionally biased region" description="Polar residues" evidence="1">
    <location>
        <begin position="170"/>
        <end position="189"/>
    </location>
</feature>
<dbReference type="Pfam" id="PF07933">
    <property type="entry name" value="DUF1681"/>
    <property type="match status" value="1"/>
</dbReference>
<dbReference type="SUPFAM" id="SSF50729">
    <property type="entry name" value="PH domain-like"/>
    <property type="match status" value="1"/>
</dbReference>
<keyword evidence="5" id="KW-1185">Reference proteome</keyword>
<evidence type="ECO:0000259" key="2">
    <source>
        <dbReference type="Pfam" id="PF07933"/>
    </source>
</evidence>
<dbReference type="STRING" id="88036.D8RE88"/>
<dbReference type="EMBL" id="GL377641">
    <property type="protein sequence ID" value="EFJ12084.1"/>
    <property type="molecule type" value="Genomic_DNA"/>
</dbReference>
<evidence type="ECO:0000313" key="5">
    <source>
        <dbReference type="Proteomes" id="UP000001514"/>
    </source>
</evidence>
<dbReference type="PANTHER" id="PTHR12847:SF3">
    <property type="entry name" value="EAR-BINDING COAT-ASSOCIATED PROTEIN 2, PUTATIVE, EXPRESSED-RELATED"/>
    <property type="match status" value="1"/>
</dbReference>
<protein>
    <recommendedName>
        <fullName evidence="2">NECAP PHear domain-containing protein</fullName>
    </recommendedName>
</protein>
<dbReference type="Gramene" id="EFJ12084">
    <property type="protein sequence ID" value="EFJ12084"/>
    <property type="gene ID" value="SELMODRAFT_124794"/>
</dbReference>
<dbReference type="KEGG" id="smo:SELMODRAFT_124794"/>
<accession>D8RE88</accession>
<proteinExistence type="predicted"/>
<sequence length="250" mass="26851">MVEGEEEDVDPEATTLLVVREVSVYKIPPRTTSAGYKCGEWLQSDKIWSGRLRLVSTGGKCEVRLEDSNTGELFAACPVEAGKRDATVESVLDSSRYFVLKVDDGRGRHAFLGLGFSERSDAFDFNVALSDFDKHAARRGGGEQHSQHSPSDTSLDLRLKEGETIKINVKTRTAQSGGIKNATSSSMASTGRMAAPLAPPPGGGRIRSPLPPPPSPANDTKIKLHQSPALPPDPLADLSQLQVSVFALKL</sequence>
<name>D8RE88_SELML</name>
<reference evidence="4 5" key="1">
    <citation type="journal article" date="2011" name="Science">
        <title>The Selaginella genome identifies genetic changes associated with the evolution of vascular plants.</title>
        <authorList>
            <person name="Banks J.A."/>
            <person name="Nishiyama T."/>
            <person name="Hasebe M."/>
            <person name="Bowman J.L."/>
            <person name="Gribskov M."/>
            <person name="dePamphilis C."/>
            <person name="Albert V.A."/>
            <person name="Aono N."/>
            <person name="Aoyama T."/>
            <person name="Ambrose B.A."/>
            <person name="Ashton N.W."/>
            <person name="Axtell M.J."/>
            <person name="Barker E."/>
            <person name="Barker M.S."/>
            <person name="Bennetzen J.L."/>
            <person name="Bonawitz N.D."/>
            <person name="Chapple C."/>
            <person name="Cheng C."/>
            <person name="Correa L.G."/>
            <person name="Dacre M."/>
            <person name="DeBarry J."/>
            <person name="Dreyer I."/>
            <person name="Elias M."/>
            <person name="Engstrom E.M."/>
            <person name="Estelle M."/>
            <person name="Feng L."/>
            <person name="Finet C."/>
            <person name="Floyd S.K."/>
            <person name="Frommer W.B."/>
            <person name="Fujita T."/>
            <person name="Gramzow L."/>
            <person name="Gutensohn M."/>
            <person name="Harholt J."/>
            <person name="Hattori M."/>
            <person name="Heyl A."/>
            <person name="Hirai T."/>
            <person name="Hiwatashi Y."/>
            <person name="Ishikawa M."/>
            <person name="Iwata M."/>
            <person name="Karol K.G."/>
            <person name="Koehler B."/>
            <person name="Kolukisaoglu U."/>
            <person name="Kubo M."/>
            <person name="Kurata T."/>
            <person name="Lalonde S."/>
            <person name="Li K."/>
            <person name="Li Y."/>
            <person name="Litt A."/>
            <person name="Lyons E."/>
            <person name="Manning G."/>
            <person name="Maruyama T."/>
            <person name="Michael T.P."/>
            <person name="Mikami K."/>
            <person name="Miyazaki S."/>
            <person name="Morinaga S."/>
            <person name="Murata T."/>
            <person name="Mueller-Roeber B."/>
            <person name="Nelson D.R."/>
            <person name="Obara M."/>
            <person name="Oguri Y."/>
            <person name="Olmstead R.G."/>
            <person name="Onodera N."/>
            <person name="Petersen B.L."/>
            <person name="Pils B."/>
            <person name="Prigge M."/>
            <person name="Rensing S.A."/>
            <person name="Riano-Pachon D.M."/>
            <person name="Roberts A.W."/>
            <person name="Sato Y."/>
            <person name="Scheller H.V."/>
            <person name="Schulz B."/>
            <person name="Schulz C."/>
            <person name="Shakirov E.V."/>
            <person name="Shibagaki N."/>
            <person name="Shinohara N."/>
            <person name="Shippen D.E."/>
            <person name="Soerensen I."/>
            <person name="Sotooka R."/>
            <person name="Sugimoto N."/>
            <person name="Sugita M."/>
            <person name="Sumikawa N."/>
            <person name="Tanurdzic M."/>
            <person name="Theissen G."/>
            <person name="Ulvskov P."/>
            <person name="Wakazuki S."/>
            <person name="Weng J.K."/>
            <person name="Willats W.W."/>
            <person name="Wipf D."/>
            <person name="Wolf P.G."/>
            <person name="Yang L."/>
            <person name="Zimmer A.D."/>
            <person name="Zhu Q."/>
            <person name="Mitros T."/>
            <person name="Hellsten U."/>
            <person name="Loque D."/>
            <person name="Otillar R."/>
            <person name="Salamov A."/>
            <person name="Schmutz J."/>
            <person name="Shapiro H."/>
            <person name="Lindquist E."/>
            <person name="Lucas S."/>
            <person name="Rokhsar D."/>
            <person name="Grigoriev I.V."/>
        </authorList>
    </citation>
    <scope>NUCLEOTIDE SEQUENCE [LARGE SCALE GENOMIC DNA]</scope>
</reference>
<evidence type="ECO:0000256" key="1">
    <source>
        <dbReference type="SAM" id="MobiDB-lite"/>
    </source>
</evidence>
<dbReference type="OrthoDB" id="10265489at2759"/>
<evidence type="ECO:0000313" key="3">
    <source>
        <dbReference type="EMBL" id="EFJ12084.1"/>
    </source>
</evidence>
<feature type="region of interest" description="Disordered" evidence="1">
    <location>
        <begin position="167"/>
        <end position="235"/>
    </location>
</feature>
<dbReference type="FunCoup" id="D8RE88">
    <property type="interactions" value="4339"/>
</dbReference>
<dbReference type="Gramene" id="EFJ29620">
    <property type="protein sequence ID" value="EFJ29620"/>
    <property type="gene ID" value="SELMODRAFT_91405"/>
</dbReference>